<protein>
    <recommendedName>
        <fullName evidence="13">Dolichyl-diphosphooligosaccharide--protein glycosyltransferase subunit 4A</fullName>
    </recommendedName>
</protein>
<evidence type="ECO:0000256" key="1">
    <source>
        <dbReference type="ARBA" id="ARBA00002791"/>
    </source>
</evidence>
<keyword evidence="12" id="KW-1185">Reference proteome</keyword>
<evidence type="ECO:0000256" key="3">
    <source>
        <dbReference type="ARBA" id="ARBA00007685"/>
    </source>
</evidence>
<evidence type="ECO:0000256" key="2">
    <source>
        <dbReference type="ARBA" id="ARBA00004643"/>
    </source>
</evidence>
<comment type="subcellular location">
    <subcellularLocation>
        <location evidence="2">Endoplasmic reticulum membrane</location>
        <topology evidence="2">Single-pass type III membrane protein</topology>
    </subcellularLocation>
</comment>
<comment type="subunit">
    <text evidence="4">Component of the oligosaccharyltransferase (OST) complex.</text>
</comment>
<dbReference type="InterPro" id="IPR036330">
    <property type="entry name" value="Ost4p_sf"/>
</dbReference>
<dbReference type="SUPFAM" id="SSF103464">
    <property type="entry name" value="Oligosaccharyltransferase subunit ost4p"/>
    <property type="match status" value="1"/>
</dbReference>
<evidence type="ECO:0000256" key="6">
    <source>
        <dbReference type="ARBA" id="ARBA00022824"/>
    </source>
</evidence>
<keyword evidence="5 10" id="KW-0812">Transmembrane</keyword>
<dbReference type="PANTHER" id="PTHR28677:SF7">
    <property type="entry name" value="DOLICHYL-DIPHOSPHOOLIGOSACCHARIDE--PROTEIN GLYCOSYLTRANSFERASE SUBUNIT 4A"/>
    <property type="match status" value="1"/>
</dbReference>
<comment type="caution">
    <text evidence="11">The sequence shown here is derived from an EMBL/GenBank/DDBJ whole genome shotgun (WGS) entry which is preliminary data.</text>
</comment>
<dbReference type="Proteomes" id="UP001345219">
    <property type="component" value="Chromosome 21"/>
</dbReference>
<evidence type="ECO:0000256" key="9">
    <source>
        <dbReference type="ARBA" id="ARBA00023136"/>
    </source>
</evidence>
<evidence type="ECO:0000256" key="7">
    <source>
        <dbReference type="ARBA" id="ARBA00022968"/>
    </source>
</evidence>
<dbReference type="EMBL" id="JAXIOK010000018">
    <property type="protein sequence ID" value="KAK4750204.1"/>
    <property type="molecule type" value="Genomic_DNA"/>
</dbReference>
<comment type="function">
    <text evidence="1">Subunit of the oligosaccharyl transferase (OST) complex that catalyzes the initial transfer of a defined glycan (Glc(3)Man(9)GlcNAc(2) in eukaryotes) from the lipid carrier dolichol-pyrophosphate to an asparagine residue within an Asn-X-Ser/Thr consensus motif in nascent polypeptide chains, the first step in protein N-glycosylation. N-glycosylation occurs cotranslationally and the complex associates with the Sec61 complex at the channel-forming translocon complex that mediates protein translocation across the endoplasmic reticulum (ER). All subunits are required for a maximal enzyme activity.</text>
</comment>
<proteinExistence type="inferred from homology"/>
<feature type="transmembrane region" description="Helical" evidence="10">
    <location>
        <begin position="94"/>
        <end position="115"/>
    </location>
</feature>
<dbReference type="PANTHER" id="PTHR28677">
    <property type="entry name" value="DOLICHYL-DIPHOSPHOOLIGOSACCHARIDE--PROTEIN GLYCOSYLTRANSFERASE SUBUNIT 4A-RELATED"/>
    <property type="match status" value="1"/>
</dbReference>
<dbReference type="GO" id="GO:0005789">
    <property type="term" value="C:endoplasmic reticulum membrane"/>
    <property type="evidence" value="ECO:0007669"/>
    <property type="project" value="UniProtKB-SubCell"/>
</dbReference>
<sequence length="124" mass="13947">MDTDEETQASSDYNYILALQGYWGWLVDNEQAVHVRIVKVSDLITGPHQKAEKDTSLWCFPWPVTARSGPPFYFGSVPALHSGDSSKMINDEQLGLIANFLGMFIFVLVIAYHYVTADPKYEGN</sequence>
<evidence type="ECO:0000313" key="12">
    <source>
        <dbReference type="Proteomes" id="UP001345219"/>
    </source>
</evidence>
<dbReference type="Pfam" id="PF10215">
    <property type="entry name" value="Ost4"/>
    <property type="match status" value="1"/>
</dbReference>
<gene>
    <name evidence="11" type="ORF">SAY87_027653</name>
</gene>
<name>A0AAN7JMT0_9MYRT</name>
<evidence type="ECO:0000256" key="8">
    <source>
        <dbReference type="ARBA" id="ARBA00022989"/>
    </source>
</evidence>
<keyword evidence="6" id="KW-0256">Endoplasmic reticulum</keyword>
<keyword evidence="7" id="KW-0735">Signal-anchor</keyword>
<accession>A0AAN7JMT0</accession>
<evidence type="ECO:0008006" key="13">
    <source>
        <dbReference type="Google" id="ProtNLM"/>
    </source>
</evidence>
<keyword evidence="9 10" id="KW-0472">Membrane</keyword>
<dbReference type="InterPro" id="IPR018943">
    <property type="entry name" value="Oligosaccaryltransferase"/>
</dbReference>
<evidence type="ECO:0000256" key="5">
    <source>
        <dbReference type="ARBA" id="ARBA00022692"/>
    </source>
</evidence>
<organism evidence="11 12">
    <name type="scientific">Trapa incisa</name>
    <dbReference type="NCBI Taxonomy" id="236973"/>
    <lineage>
        <taxon>Eukaryota</taxon>
        <taxon>Viridiplantae</taxon>
        <taxon>Streptophyta</taxon>
        <taxon>Embryophyta</taxon>
        <taxon>Tracheophyta</taxon>
        <taxon>Spermatophyta</taxon>
        <taxon>Magnoliopsida</taxon>
        <taxon>eudicotyledons</taxon>
        <taxon>Gunneridae</taxon>
        <taxon>Pentapetalae</taxon>
        <taxon>rosids</taxon>
        <taxon>malvids</taxon>
        <taxon>Myrtales</taxon>
        <taxon>Lythraceae</taxon>
        <taxon>Trapa</taxon>
    </lineage>
</organism>
<dbReference type="AlphaFoldDB" id="A0AAN7JMT0"/>
<dbReference type="InterPro" id="IPR044165">
    <property type="entry name" value="OST4_plant"/>
</dbReference>
<evidence type="ECO:0000313" key="11">
    <source>
        <dbReference type="EMBL" id="KAK4750204.1"/>
    </source>
</evidence>
<keyword evidence="8 10" id="KW-1133">Transmembrane helix</keyword>
<evidence type="ECO:0000256" key="10">
    <source>
        <dbReference type="SAM" id="Phobius"/>
    </source>
</evidence>
<reference evidence="11 12" key="1">
    <citation type="journal article" date="2023" name="Hortic Res">
        <title>Pangenome of water caltrop reveals structural variations and asymmetric subgenome divergence after allopolyploidization.</title>
        <authorList>
            <person name="Zhang X."/>
            <person name="Chen Y."/>
            <person name="Wang L."/>
            <person name="Yuan Y."/>
            <person name="Fang M."/>
            <person name="Shi L."/>
            <person name="Lu R."/>
            <person name="Comes H.P."/>
            <person name="Ma Y."/>
            <person name="Chen Y."/>
            <person name="Huang G."/>
            <person name="Zhou Y."/>
            <person name="Zheng Z."/>
            <person name="Qiu Y."/>
        </authorList>
    </citation>
    <scope>NUCLEOTIDE SEQUENCE [LARGE SCALE GENOMIC DNA]</scope>
    <source>
        <tissue evidence="11">Roots</tissue>
    </source>
</reference>
<comment type="similarity">
    <text evidence="3">Belongs to the OST4 family.</text>
</comment>
<evidence type="ECO:0000256" key="4">
    <source>
        <dbReference type="ARBA" id="ARBA00011157"/>
    </source>
</evidence>